<proteinExistence type="predicted"/>
<comment type="subcellular location">
    <subcellularLocation>
        <location evidence="1">Nucleus</location>
    </subcellularLocation>
</comment>
<gene>
    <name evidence="7" type="ORF">GDO78_003795</name>
</gene>
<evidence type="ECO:0000259" key="6">
    <source>
        <dbReference type="PROSITE" id="PS50118"/>
    </source>
</evidence>
<reference evidence="7" key="1">
    <citation type="thesis" date="2020" institute="ProQuest LLC" country="789 East Eisenhower Parkway, Ann Arbor, MI, USA">
        <title>Comparative Genomics and Chromosome Evolution.</title>
        <authorList>
            <person name="Mudd A.B."/>
        </authorList>
    </citation>
    <scope>NUCLEOTIDE SEQUENCE</scope>
    <source>
        <strain evidence="7">HN-11 Male</strain>
        <tissue evidence="7">Kidney and liver</tissue>
    </source>
</reference>
<dbReference type="OrthoDB" id="1919336at2759"/>
<dbReference type="GO" id="GO:0003677">
    <property type="term" value="F:DNA binding"/>
    <property type="evidence" value="ECO:0007669"/>
    <property type="project" value="UniProtKB-UniRule"/>
</dbReference>
<dbReference type="InterPro" id="IPR051762">
    <property type="entry name" value="UBF1"/>
</dbReference>
<feature type="domain" description="HMG box" evidence="6">
    <location>
        <begin position="113"/>
        <end position="181"/>
    </location>
</feature>
<dbReference type="Gene3D" id="1.10.30.10">
    <property type="entry name" value="High mobility group box domain"/>
    <property type="match status" value="1"/>
</dbReference>
<dbReference type="AlphaFoldDB" id="A0A8J6JZL2"/>
<evidence type="ECO:0000313" key="8">
    <source>
        <dbReference type="Proteomes" id="UP000770717"/>
    </source>
</evidence>
<evidence type="ECO:0000256" key="3">
    <source>
        <dbReference type="ARBA" id="ARBA00023242"/>
    </source>
</evidence>
<keyword evidence="8" id="KW-1185">Reference proteome</keyword>
<dbReference type="PROSITE" id="PS50118">
    <property type="entry name" value="HMG_BOX_2"/>
    <property type="match status" value="1"/>
</dbReference>
<accession>A0A8J6JZL2</accession>
<comment type="caution">
    <text evidence="7">The sequence shown here is derived from an EMBL/GenBank/DDBJ whole genome shotgun (WGS) entry which is preliminary data.</text>
</comment>
<feature type="compositionally biased region" description="Acidic residues" evidence="5">
    <location>
        <begin position="204"/>
        <end position="214"/>
    </location>
</feature>
<dbReference type="CDD" id="cd21998">
    <property type="entry name" value="HMG-box_UBF1_rpt1-like"/>
    <property type="match status" value="1"/>
</dbReference>
<organism evidence="7 8">
    <name type="scientific">Eleutherodactylus coqui</name>
    <name type="common">Puerto Rican coqui</name>
    <dbReference type="NCBI Taxonomy" id="57060"/>
    <lineage>
        <taxon>Eukaryota</taxon>
        <taxon>Metazoa</taxon>
        <taxon>Chordata</taxon>
        <taxon>Craniata</taxon>
        <taxon>Vertebrata</taxon>
        <taxon>Euteleostomi</taxon>
        <taxon>Amphibia</taxon>
        <taxon>Batrachia</taxon>
        <taxon>Anura</taxon>
        <taxon>Neobatrachia</taxon>
        <taxon>Hyloidea</taxon>
        <taxon>Eleutherodactylidae</taxon>
        <taxon>Eleutherodactylinae</taxon>
        <taxon>Eleutherodactylus</taxon>
        <taxon>Eleutherodactylus</taxon>
    </lineage>
</organism>
<keyword evidence="2 4" id="KW-0238">DNA-binding</keyword>
<dbReference type="EMBL" id="WNTK01000012">
    <property type="protein sequence ID" value="KAG9475578.1"/>
    <property type="molecule type" value="Genomic_DNA"/>
</dbReference>
<feature type="DNA-binding region" description="HMG box" evidence="4">
    <location>
        <begin position="113"/>
        <end position="181"/>
    </location>
</feature>
<evidence type="ECO:0000256" key="5">
    <source>
        <dbReference type="SAM" id="MobiDB-lite"/>
    </source>
</evidence>
<keyword evidence="3 4" id="KW-0539">Nucleus</keyword>
<sequence>MSGAAGNDQTNTTMTAPSEQETWSPEDMLILLKNMKSIIPSQDISKFKTTESHMDWNDLAFKNFTGPMCRQKWVEISSEVRKFWTVSEIVHDAEERVTNLYKGKKLKKHPKFPKKPLAPYFRFFIEKKAQYVKLHPEMSNLDLSKILSKDYKELPDEEKMKYIQDFQDEKQEFEKNIAKFREEHPDLMPTRKSVRETQDPPQKEEEEDEEENLP</sequence>
<evidence type="ECO:0000313" key="7">
    <source>
        <dbReference type="EMBL" id="KAG9475578.1"/>
    </source>
</evidence>
<feature type="compositionally biased region" description="Polar residues" evidence="5">
    <location>
        <begin position="7"/>
        <end position="22"/>
    </location>
</feature>
<feature type="compositionally biased region" description="Basic and acidic residues" evidence="5">
    <location>
        <begin position="193"/>
        <end position="203"/>
    </location>
</feature>
<dbReference type="InterPro" id="IPR036910">
    <property type="entry name" value="HMG_box_dom_sf"/>
</dbReference>
<evidence type="ECO:0000256" key="1">
    <source>
        <dbReference type="ARBA" id="ARBA00004123"/>
    </source>
</evidence>
<dbReference type="GO" id="GO:0005634">
    <property type="term" value="C:nucleus"/>
    <property type="evidence" value="ECO:0007669"/>
    <property type="project" value="UniProtKB-SubCell"/>
</dbReference>
<evidence type="ECO:0000256" key="4">
    <source>
        <dbReference type="PROSITE-ProRule" id="PRU00267"/>
    </source>
</evidence>
<feature type="region of interest" description="Disordered" evidence="5">
    <location>
        <begin position="1"/>
        <end position="22"/>
    </location>
</feature>
<name>A0A8J6JZL2_ELECQ</name>
<dbReference type="PANTHER" id="PTHR46318">
    <property type="entry name" value="UPSTREAM BINDING TRANSCRIPTION FACTOR"/>
    <property type="match status" value="1"/>
</dbReference>
<dbReference type="SMART" id="SM00398">
    <property type="entry name" value="HMG"/>
    <property type="match status" value="1"/>
</dbReference>
<feature type="region of interest" description="Disordered" evidence="5">
    <location>
        <begin position="178"/>
        <end position="214"/>
    </location>
</feature>
<dbReference type="InterPro" id="IPR009071">
    <property type="entry name" value="HMG_box_dom"/>
</dbReference>
<evidence type="ECO:0000256" key="2">
    <source>
        <dbReference type="ARBA" id="ARBA00023125"/>
    </source>
</evidence>
<dbReference type="Pfam" id="PF00505">
    <property type="entry name" value="HMG_box"/>
    <property type="match status" value="1"/>
</dbReference>
<dbReference type="Proteomes" id="UP000770717">
    <property type="component" value="Unassembled WGS sequence"/>
</dbReference>
<dbReference type="SUPFAM" id="SSF47095">
    <property type="entry name" value="HMG-box"/>
    <property type="match status" value="1"/>
</dbReference>
<protein>
    <recommendedName>
        <fullName evidence="6">HMG box domain-containing protein</fullName>
    </recommendedName>
</protein>
<dbReference type="PANTHER" id="PTHR46318:SF3">
    <property type="entry name" value="UPSTREAM BINDING TRANSCRIPTION FACTOR"/>
    <property type="match status" value="1"/>
</dbReference>